<dbReference type="AlphaFoldDB" id="A0A0D6Q181"/>
<accession>A0A0D6Q181</accession>
<dbReference type="Proteomes" id="UP000032675">
    <property type="component" value="Unassembled WGS sequence"/>
</dbReference>
<evidence type="ECO:0000313" key="2">
    <source>
        <dbReference type="Proteomes" id="UP000032675"/>
    </source>
</evidence>
<dbReference type="RefSeq" id="WP_187293546.1">
    <property type="nucleotide sequence ID" value="NZ_BANI01000069.1"/>
</dbReference>
<organism evidence="1 2">
    <name type="scientific">Komagataeibacter europaeus NBRC 3261</name>
    <dbReference type="NCBI Taxonomy" id="1234669"/>
    <lineage>
        <taxon>Bacteria</taxon>
        <taxon>Pseudomonadati</taxon>
        <taxon>Pseudomonadota</taxon>
        <taxon>Alphaproteobacteria</taxon>
        <taxon>Acetobacterales</taxon>
        <taxon>Acetobacteraceae</taxon>
        <taxon>Komagataeibacter</taxon>
    </lineage>
</organism>
<evidence type="ECO:0000313" key="1">
    <source>
        <dbReference type="EMBL" id="GAN96536.1"/>
    </source>
</evidence>
<sequence length="99" mass="10729">MISRTYDNVFVLPAIHARQHPIQPAAHAVSLPVDADDPLLLVQAMRHVTDGDLLPEEATCFYHEALARSGLRAERPLGADRCITENMLLAAPAGMSTVS</sequence>
<name>A0A0D6Q181_KOMEU</name>
<dbReference type="EMBL" id="BANI01000069">
    <property type="protein sequence ID" value="GAN96536.1"/>
    <property type="molecule type" value="Genomic_DNA"/>
</dbReference>
<proteinExistence type="predicted"/>
<gene>
    <name evidence="1" type="ORF">Geu3261_0075_010</name>
</gene>
<protein>
    <submittedName>
        <fullName evidence="1">Acetyl-CoA synthetase</fullName>
    </submittedName>
</protein>
<reference evidence="1 2" key="1">
    <citation type="submission" date="2012-11" db="EMBL/GenBank/DDBJ databases">
        <title>Whole genome sequence of Gluconacetobacter europaeus NBRC3261.</title>
        <authorList>
            <person name="Azuma Y."/>
            <person name="Higashiura N."/>
            <person name="Hirakawa H."/>
            <person name="Matsushita K."/>
        </authorList>
    </citation>
    <scope>NUCLEOTIDE SEQUENCE [LARGE SCALE GENOMIC DNA]</scope>
    <source>
        <strain evidence="1 2">NBRC 3261</strain>
    </source>
</reference>
<comment type="caution">
    <text evidence="1">The sequence shown here is derived from an EMBL/GenBank/DDBJ whole genome shotgun (WGS) entry which is preliminary data.</text>
</comment>